<protein>
    <submittedName>
        <fullName evidence="2">Transposase</fullName>
    </submittedName>
</protein>
<feature type="compositionally biased region" description="Basic and acidic residues" evidence="1">
    <location>
        <begin position="61"/>
        <end position="74"/>
    </location>
</feature>
<sequence length="90" mass="10171">MSEHDRMEPLSGEPVEVEGVYSNEWGREEFMSKGDVFPADPQLGTTAWKLVRYNVDGTTGETEHDHLNLADKNEQSGQNSPRKHVDRGDK</sequence>
<comment type="caution">
    <text evidence="2">The sequence shown here is derived from an EMBL/GenBank/DDBJ whole genome shotgun (WGS) entry which is preliminary data.</text>
</comment>
<proteinExistence type="predicted"/>
<name>A0A5C4TCL1_9BACL</name>
<evidence type="ECO:0000313" key="3">
    <source>
        <dbReference type="Proteomes" id="UP000307943"/>
    </source>
</evidence>
<accession>A0A5C4TCL1</accession>
<dbReference type="OrthoDB" id="2679121at2"/>
<dbReference type="RefSeq" id="WP_139601629.1">
    <property type="nucleotide sequence ID" value="NZ_VDCQ01000008.1"/>
</dbReference>
<dbReference type="Proteomes" id="UP000307943">
    <property type="component" value="Unassembled WGS sequence"/>
</dbReference>
<keyword evidence="3" id="KW-1185">Reference proteome</keyword>
<evidence type="ECO:0000256" key="1">
    <source>
        <dbReference type="SAM" id="MobiDB-lite"/>
    </source>
</evidence>
<dbReference type="EMBL" id="VDCQ01000008">
    <property type="protein sequence ID" value="TNJ66824.1"/>
    <property type="molecule type" value="Genomic_DNA"/>
</dbReference>
<feature type="compositionally biased region" description="Basic residues" evidence="1">
    <location>
        <begin position="81"/>
        <end position="90"/>
    </location>
</feature>
<reference evidence="2 3" key="1">
    <citation type="submission" date="2019-05" db="EMBL/GenBank/DDBJ databases">
        <title>We sequenced the genome of Paenibacillus hemerocallicola KCTC 33185 for further insight into its adaptation and study the phylogeny of Paenibacillus.</title>
        <authorList>
            <person name="Narsing Rao M.P."/>
        </authorList>
    </citation>
    <scope>NUCLEOTIDE SEQUENCE [LARGE SCALE GENOMIC DNA]</scope>
    <source>
        <strain evidence="2 3">KCTC 33185</strain>
    </source>
</reference>
<gene>
    <name evidence="2" type="ORF">FE784_08070</name>
</gene>
<evidence type="ECO:0000313" key="2">
    <source>
        <dbReference type="EMBL" id="TNJ66824.1"/>
    </source>
</evidence>
<organism evidence="2 3">
    <name type="scientific">Paenibacillus hemerocallicola</name>
    <dbReference type="NCBI Taxonomy" id="1172614"/>
    <lineage>
        <taxon>Bacteria</taxon>
        <taxon>Bacillati</taxon>
        <taxon>Bacillota</taxon>
        <taxon>Bacilli</taxon>
        <taxon>Bacillales</taxon>
        <taxon>Paenibacillaceae</taxon>
        <taxon>Paenibacillus</taxon>
    </lineage>
</organism>
<dbReference type="AlphaFoldDB" id="A0A5C4TCL1"/>
<feature type="region of interest" description="Disordered" evidence="1">
    <location>
        <begin position="58"/>
        <end position="90"/>
    </location>
</feature>